<name>A0A1A2ULG2_MYCSC</name>
<dbReference type="RefSeq" id="WP_067309787.1">
    <property type="nucleotide sequence ID" value="NZ_LZJY01000368.1"/>
</dbReference>
<comment type="caution">
    <text evidence="2">The sequence shown here is derived from an EMBL/GenBank/DDBJ whole genome shotgun (WGS) entry which is preliminary data.</text>
</comment>
<evidence type="ECO:0000259" key="1">
    <source>
        <dbReference type="Pfam" id="PF01425"/>
    </source>
</evidence>
<sequence length="482" mass="51045">MQPFELTLAAAAKEMRAKALSPVELTESVLARIEAVEPEINAFSNVTVELAARAAAGAEREIAGGRYRGPLHGIPIGVKEIYDMAGVVSTSSSRVRARYMPERDSAVVAKLRQAGAVVVGRTHSHEFAYGVVTPQTRNPWRPDRIAGGSSGGSAAAVAVGACMVGLGSDTAGSIRIPAALCGTVGFKPTYGRVSRTGVTPFSWSLDHAGPLTRTVEDAALAMNAMAGYDPSDPGSADVPVPDFSATLDGGVSGTTVGVPVNFFTERVDPEVSKAVEAARALLADLGLRLREVRLPLADEVMATEFAILQPEAASYHRQMLREHADLYTNDVRQALEAGASVLAIDYLDAQRKRALIRQQWRELFDDIDVLIAPTVPVAAMDAGRPEVTWPDGVTEDPVQAYIRFSAPANLAGLPALSVPCGFTTTGLPIGLQVVGAPFAEATVLRVGHAYQSAADWPMWPPRHDPRKAVRASAVSGSDSFRM</sequence>
<dbReference type="InterPro" id="IPR023631">
    <property type="entry name" value="Amidase_dom"/>
</dbReference>
<dbReference type="SUPFAM" id="SSF75304">
    <property type="entry name" value="Amidase signature (AS) enzymes"/>
    <property type="match status" value="1"/>
</dbReference>
<dbReference type="AlphaFoldDB" id="A0A1A2ULG2"/>
<dbReference type="InterPro" id="IPR020556">
    <property type="entry name" value="Amidase_CS"/>
</dbReference>
<accession>A0A1A2ULG2</accession>
<protein>
    <submittedName>
        <fullName evidence="2">Amidase</fullName>
    </submittedName>
</protein>
<feature type="domain" description="Amidase" evidence="1">
    <location>
        <begin position="24"/>
        <end position="444"/>
    </location>
</feature>
<organism evidence="2 3">
    <name type="scientific">Mycobacterium scrofulaceum</name>
    <dbReference type="NCBI Taxonomy" id="1783"/>
    <lineage>
        <taxon>Bacteria</taxon>
        <taxon>Bacillati</taxon>
        <taxon>Actinomycetota</taxon>
        <taxon>Actinomycetes</taxon>
        <taxon>Mycobacteriales</taxon>
        <taxon>Mycobacteriaceae</taxon>
        <taxon>Mycobacterium</taxon>
    </lineage>
</organism>
<dbReference type="GO" id="GO:0003824">
    <property type="term" value="F:catalytic activity"/>
    <property type="evidence" value="ECO:0007669"/>
    <property type="project" value="InterPro"/>
</dbReference>
<gene>
    <name evidence="2" type="ORF">A5679_02485</name>
</gene>
<dbReference type="EMBL" id="LZJY01000368">
    <property type="protein sequence ID" value="OBH89459.1"/>
    <property type="molecule type" value="Genomic_DNA"/>
</dbReference>
<dbReference type="InterPro" id="IPR000120">
    <property type="entry name" value="Amidase"/>
</dbReference>
<proteinExistence type="predicted"/>
<dbReference type="Pfam" id="PF01425">
    <property type="entry name" value="Amidase"/>
    <property type="match status" value="1"/>
</dbReference>
<dbReference type="PROSITE" id="PS00571">
    <property type="entry name" value="AMIDASES"/>
    <property type="match status" value="1"/>
</dbReference>
<dbReference type="PANTHER" id="PTHR11895">
    <property type="entry name" value="TRANSAMIDASE"/>
    <property type="match status" value="1"/>
</dbReference>
<evidence type="ECO:0000313" key="3">
    <source>
        <dbReference type="Proteomes" id="UP000092207"/>
    </source>
</evidence>
<dbReference type="Proteomes" id="UP000092207">
    <property type="component" value="Unassembled WGS sequence"/>
</dbReference>
<dbReference type="InterPro" id="IPR036928">
    <property type="entry name" value="AS_sf"/>
</dbReference>
<dbReference type="PANTHER" id="PTHR11895:SF176">
    <property type="entry name" value="AMIDASE AMID-RELATED"/>
    <property type="match status" value="1"/>
</dbReference>
<evidence type="ECO:0000313" key="2">
    <source>
        <dbReference type="EMBL" id="OBH89459.1"/>
    </source>
</evidence>
<reference evidence="2 3" key="1">
    <citation type="submission" date="2016-06" db="EMBL/GenBank/DDBJ databases">
        <authorList>
            <person name="Kjaerup R.B."/>
            <person name="Dalgaard T.S."/>
            <person name="Juul-Madsen H.R."/>
        </authorList>
    </citation>
    <scope>NUCLEOTIDE SEQUENCE [LARGE SCALE GENOMIC DNA]</scope>
    <source>
        <strain evidence="2 3">E2838</strain>
    </source>
</reference>
<dbReference type="Gene3D" id="3.90.1300.10">
    <property type="entry name" value="Amidase signature (AS) domain"/>
    <property type="match status" value="1"/>
</dbReference>